<accession>A0A7K3WSW6</accession>
<evidence type="ECO:0000313" key="1">
    <source>
        <dbReference type="EMBL" id="NEN24151.1"/>
    </source>
</evidence>
<proteinExistence type="predicted"/>
<dbReference type="RefSeq" id="WP_163285545.1">
    <property type="nucleotide sequence ID" value="NZ_JAAGVY010000020.1"/>
</dbReference>
<evidence type="ECO:0008006" key="3">
    <source>
        <dbReference type="Google" id="ProtNLM"/>
    </source>
</evidence>
<organism evidence="1 2">
    <name type="scientific">Cryomorpha ignava</name>
    <dbReference type="NCBI Taxonomy" id="101383"/>
    <lineage>
        <taxon>Bacteria</taxon>
        <taxon>Pseudomonadati</taxon>
        <taxon>Bacteroidota</taxon>
        <taxon>Flavobacteriia</taxon>
        <taxon>Flavobacteriales</taxon>
        <taxon>Cryomorphaceae</taxon>
        <taxon>Cryomorpha</taxon>
    </lineage>
</organism>
<protein>
    <recommendedName>
        <fullName evidence="3">HEAT repeat domain-containing protein</fullName>
    </recommendedName>
</protein>
<reference evidence="1 2" key="1">
    <citation type="submission" date="2020-02" db="EMBL/GenBank/DDBJ databases">
        <title>Out from the shadows clarifying the taxonomy of the family Cryomorphaceae and related taxa by utilizing the GTDB taxonomic framework.</title>
        <authorList>
            <person name="Bowman J.P."/>
        </authorList>
    </citation>
    <scope>NUCLEOTIDE SEQUENCE [LARGE SCALE GENOMIC DNA]</scope>
    <source>
        <strain evidence="1 2">QSSC 1-22</strain>
    </source>
</reference>
<keyword evidence="2" id="KW-1185">Reference proteome</keyword>
<dbReference type="Proteomes" id="UP000486602">
    <property type="component" value="Unassembled WGS sequence"/>
</dbReference>
<comment type="caution">
    <text evidence="1">The sequence shown here is derived from an EMBL/GenBank/DDBJ whole genome shotgun (WGS) entry which is preliminary data.</text>
</comment>
<sequence>MDTLKEIFKVIRKSENTTGKTAMYALKDLGLLTERHTQSRYNEDYSILFDEDNLIKLRLTDEFTSILVYYFFYRLNNRFPFAITTAWCLGKCYGYPIENGILGLLELYSEDDEVQQQLLFSLSSITDVRKNYEKNLFSIKNLLIAENKPKVTDYVRDRFPEWNV</sequence>
<dbReference type="EMBL" id="JAAGVY010000020">
    <property type="protein sequence ID" value="NEN24151.1"/>
    <property type="molecule type" value="Genomic_DNA"/>
</dbReference>
<name>A0A7K3WSW6_9FLAO</name>
<dbReference type="AlphaFoldDB" id="A0A7K3WSW6"/>
<evidence type="ECO:0000313" key="2">
    <source>
        <dbReference type="Proteomes" id="UP000486602"/>
    </source>
</evidence>
<gene>
    <name evidence="1" type="ORF">G3O08_11625</name>
</gene>